<gene>
    <name evidence="1" type="ORF">S03H2_38363</name>
</gene>
<name>X1HEY8_9ZZZZ</name>
<proteinExistence type="predicted"/>
<reference evidence="1" key="1">
    <citation type="journal article" date="2014" name="Front. Microbiol.">
        <title>High frequency of phylogenetically diverse reductive dehalogenase-homologous genes in deep subseafloor sedimentary metagenomes.</title>
        <authorList>
            <person name="Kawai M."/>
            <person name="Futagami T."/>
            <person name="Toyoda A."/>
            <person name="Takaki Y."/>
            <person name="Nishi S."/>
            <person name="Hori S."/>
            <person name="Arai W."/>
            <person name="Tsubouchi T."/>
            <person name="Morono Y."/>
            <person name="Uchiyama I."/>
            <person name="Ito T."/>
            <person name="Fujiyama A."/>
            <person name="Inagaki F."/>
            <person name="Takami H."/>
        </authorList>
    </citation>
    <scope>NUCLEOTIDE SEQUENCE</scope>
    <source>
        <strain evidence="1">Expedition CK06-06</strain>
    </source>
</reference>
<organism evidence="1">
    <name type="scientific">marine sediment metagenome</name>
    <dbReference type="NCBI Taxonomy" id="412755"/>
    <lineage>
        <taxon>unclassified sequences</taxon>
        <taxon>metagenomes</taxon>
        <taxon>ecological metagenomes</taxon>
    </lineage>
</organism>
<evidence type="ECO:0000313" key="1">
    <source>
        <dbReference type="EMBL" id="GAH55625.1"/>
    </source>
</evidence>
<dbReference type="EMBL" id="BARU01023652">
    <property type="protein sequence ID" value="GAH55625.1"/>
    <property type="molecule type" value="Genomic_DNA"/>
</dbReference>
<sequence>MPKGQPDFGMYAVKETVSSLADMGELAVRLG</sequence>
<comment type="caution">
    <text evidence="1">The sequence shown here is derived from an EMBL/GenBank/DDBJ whole genome shotgun (WGS) entry which is preliminary data.</text>
</comment>
<feature type="non-terminal residue" evidence="1">
    <location>
        <position position="31"/>
    </location>
</feature>
<accession>X1HEY8</accession>
<dbReference type="AlphaFoldDB" id="X1HEY8"/>
<protein>
    <submittedName>
        <fullName evidence="1">Uncharacterized protein</fullName>
    </submittedName>
</protein>